<dbReference type="PANTHER" id="PTHR24093">
    <property type="entry name" value="CATION TRANSPORTING ATPASE"/>
    <property type="match status" value="1"/>
</dbReference>
<evidence type="ECO:0000256" key="7">
    <source>
        <dbReference type="ARBA" id="ARBA00022837"/>
    </source>
</evidence>
<dbReference type="SUPFAM" id="SSF81665">
    <property type="entry name" value="Calcium ATPase, transmembrane domain M"/>
    <property type="match status" value="1"/>
</dbReference>
<evidence type="ECO:0000256" key="3">
    <source>
        <dbReference type="ARBA" id="ARBA00022568"/>
    </source>
</evidence>
<dbReference type="NCBIfam" id="TIGR01494">
    <property type="entry name" value="ATPase_P-type"/>
    <property type="match status" value="3"/>
</dbReference>
<dbReference type="AlphaFoldDB" id="I2H1E9"/>
<dbReference type="GO" id="GO:0006874">
    <property type="term" value="P:intracellular calcium ion homeostasis"/>
    <property type="evidence" value="ECO:0007669"/>
    <property type="project" value="EnsemblFungi"/>
</dbReference>
<evidence type="ECO:0000256" key="12">
    <source>
        <dbReference type="ARBA" id="ARBA00023065"/>
    </source>
</evidence>
<dbReference type="Pfam" id="PF00690">
    <property type="entry name" value="Cation_ATPase_N"/>
    <property type="match status" value="1"/>
</dbReference>
<feature type="transmembrane region" description="Helical" evidence="16">
    <location>
        <begin position="380"/>
        <end position="407"/>
    </location>
</feature>
<dbReference type="Proteomes" id="UP000002866">
    <property type="component" value="Chromosome 3"/>
</dbReference>
<dbReference type="FunFam" id="3.40.50.1000:FF:000018">
    <property type="entry name" value="Calcium-transporting ATPase"/>
    <property type="match status" value="1"/>
</dbReference>
<keyword evidence="7 16" id="KW-0106">Calcium</keyword>
<feature type="transmembrane region" description="Helical" evidence="16">
    <location>
        <begin position="1036"/>
        <end position="1062"/>
    </location>
</feature>
<dbReference type="InterPro" id="IPR004014">
    <property type="entry name" value="ATPase_P-typ_cation-transptr_N"/>
</dbReference>
<evidence type="ECO:0000256" key="4">
    <source>
        <dbReference type="ARBA" id="ARBA00022692"/>
    </source>
</evidence>
<dbReference type="eggNOG" id="KOG0204">
    <property type="taxonomic scope" value="Eukaryota"/>
</dbReference>
<dbReference type="RefSeq" id="XP_004179720.1">
    <property type="nucleotide sequence ID" value="XM_004179672.1"/>
</dbReference>
<dbReference type="InterPro" id="IPR001757">
    <property type="entry name" value="P_typ_ATPase"/>
</dbReference>
<comment type="function">
    <text evidence="15">This magnesium-dependent enzyme catalyzes the hydrolysis of ATP coupled with the transport of calcium. Transports the calcium to the vacuole and participates in the control of the cytosolic free calcium.</text>
</comment>
<dbReference type="KEGG" id="tbl:TBLA_0C04010"/>
<dbReference type="Gene3D" id="2.70.150.10">
    <property type="entry name" value="Calcium-transporting ATPase, cytoplasmic transduction domain A"/>
    <property type="match status" value="1"/>
</dbReference>
<dbReference type="CDD" id="cd02081">
    <property type="entry name" value="P-type_ATPase_Ca_PMCA-like"/>
    <property type="match status" value="1"/>
</dbReference>
<comment type="function">
    <text evidence="16">Catalyzes the hydrolysis of ATP coupled with the transport of calcium.</text>
</comment>
<feature type="region of interest" description="Disordered" evidence="17">
    <location>
        <begin position="497"/>
        <end position="523"/>
    </location>
</feature>
<feature type="transmembrane region" description="Helical" evidence="16">
    <location>
        <begin position="1068"/>
        <end position="1090"/>
    </location>
</feature>
<keyword evidence="11 16" id="KW-1133">Transmembrane helix</keyword>
<evidence type="ECO:0000259" key="18">
    <source>
        <dbReference type="SMART" id="SM00831"/>
    </source>
</evidence>
<dbReference type="SFLD" id="SFLDS00003">
    <property type="entry name" value="Haloacid_Dehalogenase"/>
    <property type="match status" value="1"/>
</dbReference>
<dbReference type="GO" id="GO:0005886">
    <property type="term" value="C:plasma membrane"/>
    <property type="evidence" value="ECO:0007669"/>
    <property type="project" value="TreeGrafter"/>
</dbReference>
<dbReference type="FunFam" id="1.20.1110.10:FF:000002">
    <property type="entry name" value="Calcium-transporting ATPase"/>
    <property type="match status" value="1"/>
</dbReference>
<dbReference type="PANTHER" id="PTHR24093:SF369">
    <property type="entry name" value="CALCIUM-TRANSPORTING ATPASE"/>
    <property type="match status" value="1"/>
</dbReference>
<evidence type="ECO:0000256" key="2">
    <source>
        <dbReference type="ARBA" id="ARBA00022448"/>
    </source>
</evidence>
<keyword evidence="20" id="KW-1185">Reference proteome</keyword>
<keyword evidence="3 16" id="KW-0109">Calcium transport</keyword>
<dbReference type="STRING" id="1071380.I2H1E9"/>
<dbReference type="GO" id="GO:0046872">
    <property type="term" value="F:metal ion binding"/>
    <property type="evidence" value="ECO:0007669"/>
    <property type="project" value="UniProtKB-KW"/>
</dbReference>
<dbReference type="PRINTS" id="PR00119">
    <property type="entry name" value="CATATPASE"/>
</dbReference>
<comment type="caution">
    <text evidence="16">Lacks conserved residue(s) required for the propagation of feature annotation.</text>
</comment>
<dbReference type="FunFam" id="3.40.50.1000:FF:000001">
    <property type="entry name" value="Phospholipid-transporting ATPase IC"/>
    <property type="match status" value="1"/>
</dbReference>
<dbReference type="GeneID" id="14495181"/>
<protein>
    <recommendedName>
        <fullName evidence="16">Calcium-transporting ATPase</fullName>
        <ecNumber evidence="16">7.2.2.10</ecNumber>
    </recommendedName>
</protein>
<dbReference type="SMART" id="SM00831">
    <property type="entry name" value="Cation_ATPase_N"/>
    <property type="match status" value="1"/>
</dbReference>
<feature type="transmembrane region" description="Helical" evidence="16">
    <location>
        <begin position="159"/>
        <end position="178"/>
    </location>
</feature>
<dbReference type="SFLD" id="SFLDF00027">
    <property type="entry name" value="p-type_atpase"/>
    <property type="match status" value="1"/>
</dbReference>
<proteinExistence type="inferred from homology"/>
<dbReference type="HOGENOM" id="CLU_002360_9_2_1"/>
<dbReference type="InterPro" id="IPR006408">
    <property type="entry name" value="P-type_ATPase_IIB"/>
</dbReference>
<keyword evidence="9" id="KW-0460">Magnesium</keyword>
<organism evidence="19 20">
    <name type="scientific">Henningerozyma blattae (strain ATCC 34711 / CBS 6284 / DSM 70876 / NBRC 10599 / NRRL Y-10934 / UCD 77-7)</name>
    <name type="common">Yeast</name>
    <name type="synonym">Tetrapisispora blattae</name>
    <dbReference type="NCBI Taxonomy" id="1071380"/>
    <lineage>
        <taxon>Eukaryota</taxon>
        <taxon>Fungi</taxon>
        <taxon>Dikarya</taxon>
        <taxon>Ascomycota</taxon>
        <taxon>Saccharomycotina</taxon>
        <taxon>Saccharomycetes</taxon>
        <taxon>Saccharomycetales</taxon>
        <taxon>Saccharomycetaceae</taxon>
        <taxon>Henningerozyma</taxon>
    </lineage>
</organism>
<dbReference type="Gene3D" id="3.40.50.1000">
    <property type="entry name" value="HAD superfamily/HAD-like"/>
    <property type="match status" value="1"/>
</dbReference>
<evidence type="ECO:0000256" key="9">
    <source>
        <dbReference type="ARBA" id="ARBA00022842"/>
    </source>
</evidence>
<dbReference type="InterPro" id="IPR023214">
    <property type="entry name" value="HAD_sf"/>
</dbReference>
<dbReference type="OrthoDB" id="3352408at2759"/>
<evidence type="ECO:0000256" key="13">
    <source>
        <dbReference type="ARBA" id="ARBA00023136"/>
    </source>
</evidence>
<evidence type="ECO:0000256" key="16">
    <source>
        <dbReference type="RuleBase" id="RU361146"/>
    </source>
</evidence>
<keyword evidence="5" id="KW-0479">Metal-binding</keyword>
<accession>I2H1E9</accession>
<keyword evidence="6 16" id="KW-0547">Nucleotide-binding</keyword>
<dbReference type="InterPro" id="IPR044492">
    <property type="entry name" value="P_typ_ATPase_HD_dom"/>
</dbReference>
<dbReference type="SUPFAM" id="SSF56784">
    <property type="entry name" value="HAD-like"/>
    <property type="match status" value="1"/>
</dbReference>
<dbReference type="Pfam" id="PF00689">
    <property type="entry name" value="Cation_ATPase_C"/>
    <property type="match status" value="1"/>
</dbReference>
<keyword evidence="8 16" id="KW-0067">ATP-binding</keyword>
<dbReference type="InParanoid" id="I2H1E9"/>
<evidence type="ECO:0000256" key="10">
    <source>
        <dbReference type="ARBA" id="ARBA00022967"/>
    </source>
</evidence>
<keyword evidence="4 16" id="KW-0812">Transmembrane</keyword>
<dbReference type="InterPro" id="IPR006068">
    <property type="entry name" value="ATPase_P-typ_cation-transptr_C"/>
</dbReference>
<dbReference type="GO" id="GO:0005524">
    <property type="term" value="F:ATP binding"/>
    <property type="evidence" value="ECO:0007669"/>
    <property type="project" value="UniProtKB-KW"/>
</dbReference>
<keyword evidence="13 16" id="KW-0472">Membrane</keyword>
<dbReference type="EC" id="7.2.2.10" evidence="16"/>
<dbReference type="NCBIfam" id="TIGR01517">
    <property type="entry name" value="ATPase-IIB_Ca"/>
    <property type="match status" value="1"/>
</dbReference>
<dbReference type="SUPFAM" id="SSF81653">
    <property type="entry name" value="Calcium ATPase, transduction domain A"/>
    <property type="match status" value="1"/>
</dbReference>
<dbReference type="Gene3D" id="3.40.1110.10">
    <property type="entry name" value="Calcium-transporting ATPase, cytoplasmic domain N"/>
    <property type="match status" value="1"/>
</dbReference>
<evidence type="ECO:0000256" key="6">
    <source>
        <dbReference type="ARBA" id="ARBA00022741"/>
    </source>
</evidence>
<dbReference type="InterPro" id="IPR036412">
    <property type="entry name" value="HAD-like_sf"/>
</dbReference>
<evidence type="ECO:0000256" key="15">
    <source>
        <dbReference type="ARBA" id="ARBA00059328"/>
    </source>
</evidence>
<dbReference type="SUPFAM" id="SSF81660">
    <property type="entry name" value="Metal cation-transporting ATPase, ATP-binding domain N"/>
    <property type="match status" value="1"/>
</dbReference>
<dbReference type="SFLD" id="SFLDG00002">
    <property type="entry name" value="C1.7:_P-type_atpase_like"/>
    <property type="match status" value="1"/>
</dbReference>
<dbReference type="FunCoup" id="I2H1E9">
    <property type="interactions" value="478"/>
</dbReference>
<dbReference type="InterPro" id="IPR023298">
    <property type="entry name" value="ATPase_P-typ_TM_dom_sf"/>
</dbReference>
<feature type="transmembrane region" description="Helical" evidence="16">
    <location>
        <begin position="898"/>
        <end position="919"/>
    </location>
</feature>
<dbReference type="InterPro" id="IPR059000">
    <property type="entry name" value="ATPase_P-type_domA"/>
</dbReference>
<feature type="transmembrane region" description="Helical" evidence="16">
    <location>
        <begin position="335"/>
        <end position="360"/>
    </location>
</feature>
<evidence type="ECO:0000256" key="5">
    <source>
        <dbReference type="ARBA" id="ARBA00022723"/>
    </source>
</evidence>
<evidence type="ECO:0000313" key="20">
    <source>
        <dbReference type="Proteomes" id="UP000002866"/>
    </source>
</evidence>
<dbReference type="GO" id="GO:0012505">
    <property type="term" value="C:endomembrane system"/>
    <property type="evidence" value="ECO:0007669"/>
    <property type="project" value="UniProtKB-SubCell"/>
</dbReference>
<evidence type="ECO:0000256" key="1">
    <source>
        <dbReference type="ARBA" id="ARBA00004127"/>
    </source>
</evidence>
<dbReference type="Gene3D" id="1.20.1110.10">
    <property type="entry name" value="Calcium-transporting ATPase, transmembrane domain"/>
    <property type="match status" value="1"/>
</dbReference>
<dbReference type="InterPro" id="IPR018303">
    <property type="entry name" value="ATPase_P-typ_P_site"/>
</dbReference>
<keyword evidence="2 16" id="KW-0813">Transport</keyword>
<comment type="subcellular location">
    <subcellularLocation>
        <location evidence="1">Endomembrane system</location>
        <topology evidence="1">Multi-pass membrane protein</topology>
    </subcellularLocation>
    <subcellularLocation>
        <location evidence="16">Membrane</location>
        <topology evidence="16">Multi-pass membrane protein</topology>
    </subcellularLocation>
</comment>
<evidence type="ECO:0000256" key="11">
    <source>
        <dbReference type="ARBA" id="ARBA00022989"/>
    </source>
</evidence>
<sequence>MSDIHRLAVAPSSDPHFGVSDSSNDSPTISIVSSMSPPFSVSIQELNSLHDPKSILAYKKLYSNDENAFYNSLKTSPIHGIDTFTIDERIQFYNDNKLPQHVPKTFQQLVREAFNDKTLILLSIAAVVSFLLGLYELFFQPSQYDPEGNKITKVDWIEGVAIMFAVVVVVLVSAVNDYQKELQFTKLNAKKLDRVITVIRDNAKLQISINDLLVGDLLSLQTGEVAPADCVLIEGNVEADESTITGESDAVKKHTLLTTLQYSSDHPDNDITNDSDFPDCMIISSSKIISGLGKAIVTSVGINSTHGRTMNALTDTEEDDATPLQIRLTHLADSISIYGSLAGLILFLTLFIKFCINCFKKDGKFVDLTPAEKSSRFMDIFITSITIIVVAVPEGLPLAVTLALAFATTRMTKDGNLVRILRACETMGSATAICSDKTGTLTENSMSVVRGIFGNTFFNKKNSKDILPADKNIIATPLRKDLLANIVLNSTAFENSKYKPTGRQPSINPSDPPPMGSGPVKQEPFIGSKTETALLTLAKRAMRLTPPSTIRRKKDFNLHYIRQYPEQVFEMEKIVQIIPFESSRKWSGVVVKRSAKKYTLFVKGAAEIIFQRCRFKRLSDGSSKYITENLAKEIGSDIANFADNALRAISLTHKDFTCDSWPPREFIDKDDKESADPNLLFGEPVERLPAQPSSEISGFTLDGLVGIQDPLRDGVEKSVELCQKAGVTVRMVTGDNIMTARAIARNCNILTKESYTSPECSMEGPEFRKLTDQQRVSILPKLRVLARSSPEDKRLLVRTLKRMGEVVAATGDGTNDAPALKMADVGFSMGITGTEVAREASDIILMTDDFSAIVNAIKWGRCVSISIKKFIQFQLTVNITAVILTFVSAVSSEDEKSVLTAVQLLWVNLIMDTLAALALATDKPDPNIMNRRPTGRSTPLIAISTWKMIFSQAMLQLVVTFVLHFHGKSIFFPDKESLTGFEQQQLNAMTFNTFVWLQFFTLLVSRKLDEADGISKICDRMTSNNLNFFQDLFRNYYFLIILSIIAIFQTLIMFFGGTAFSIAPQTKYMWQVALFSGMLSLPVGILIRIIPDEWVLKLFPPKVARYLKYILTFEFLGLHQKTRSPDEEEALLANNTNNYNSTTN</sequence>
<comment type="similarity">
    <text evidence="16">Belongs to the cation transport ATPase (P-type) (TC 3.A.3) family.</text>
</comment>
<reference evidence="19 20" key="1">
    <citation type="journal article" date="2011" name="Proc. Natl. Acad. Sci. U.S.A.">
        <title>Evolutionary erosion of yeast sex chromosomes by mating-type switching accidents.</title>
        <authorList>
            <person name="Gordon J.L."/>
            <person name="Armisen D."/>
            <person name="Proux-Wera E."/>
            <person name="Oheigeartaigh S.S."/>
            <person name="Byrne K.P."/>
            <person name="Wolfe K.H."/>
        </authorList>
    </citation>
    <scope>NUCLEOTIDE SEQUENCE [LARGE SCALE GENOMIC DNA]</scope>
    <source>
        <strain evidence="20">ATCC 34711 / CBS 6284 / DSM 70876 / NBRC 10599 / NRRL Y-10934 / UCD 77-7</strain>
    </source>
</reference>
<evidence type="ECO:0000256" key="8">
    <source>
        <dbReference type="ARBA" id="ARBA00022840"/>
    </source>
</evidence>
<dbReference type="Pfam" id="PF13246">
    <property type="entry name" value="Cation_ATPase"/>
    <property type="match status" value="1"/>
</dbReference>
<feature type="transmembrane region" description="Helical" evidence="16">
    <location>
        <begin position="875"/>
        <end position="892"/>
    </location>
</feature>
<keyword evidence="10" id="KW-1278">Translocase</keyword>
<dbReference type="PROSITE" id="PS00154">
    <property type="entry name" value="ATPASE_E1_E2"/>
    <property type="match status" value="1"/>
</dbReference>
<comment type="catalytic activity">
    <reaction evidence="14 16">
        <text>Ca(2+)(in) + ATP + H2O = Ca(2+)(out) + ADP + phosphate + H(+)</text>
        <dbReference type="Rhea" id="RHEA:18105"/>
        <dbReference type="ChEBI" id="CHEBI:15377"/>
        <dbReference type="ChEBI" id="CHEBI:15378"/>
        <dbReference type="ChEBI" id="CHEBI:29108"/>
        <dbReference type="ChEBI" id="CHEBI:30616"/>
        <dbReference type="ChEBI" id="CHEBI:43474"/>
        <dbReference type="ChEBI" id="CHEBI:456216"/>
        <dbReference type="EC" id="7.2.2.10"/>
    </reaction>
</comment>
<dbReference type="EMBL" id="HE806318">
    <property type="protein sequence ID" value="CCH60201.1"/>
    <property type="molecule type" value="Genomic_DNA"/>
</dbReference>
<feature type="domain" description="Cation-transporting P-type ATPase N-terminal" evidence="18">
    <location>
        <begin position="60"/>
        <end position="134"/>
    </location>
</feature>
<evidence type="ECO:0000313" key="19">
    <source>
        <dbReference type="EMBL" id="CCH60201.1"/>
    </source>
</evidence>
<dbReference type="GO" id="GO:0005388">
    <property type="term" value="F:P-type calcium transporter activity"/>
    <property type="evidence" value="ECO:0007669"/>
    <property type="project" value="UniProtKB-EC"/>
</dbReference>
<feature type="transmembrane region" description="Helical" evidence="16">
    <location>
        <begin position="119"/>
        <end position="139"/>
    </location>
</feature>
<dbReference type="OMA" id="YRMYVKG"/>
<evidence type="ECO:0000256" key="17">
    <source>
        <dbReference type="SAM" id="MobiDB-lite"/>
    </source>
</evidence>
<keyword evidence="12 16" id="KW-0406">Ion transport</keyword>
<dbReference type="Pfam" id="PF00122">
    <property type="entry name" value="E1-E2_ATPase"/>
    <property type="match status" value="1"/>
</dbReference>
<name>I2H1E9_HENB6</name>
<evidence type="ECO:0000256" key="14">
    <source>
        <dbReference type="ARBA" id="ARBA00048694"/>
    </source>
</evidence>
<dbReference type="InterPro" id="IPR008250">
    <property type="entry name" value="ATPase_P-typ_transduc_dom_A_sf"/>
</dbReference>
<gene>
    <name evidence="19" type="primary">TBLA0C04010</name>
    <name evidence="19" type="ORF">TBLA_0C04010</name>
</gene>
<dbReference type="GO" id="GO:0000329">
    <property type="term" value="C:fungal-type vacuole membrane"/>
    <property type="evidence" value="ECO:0007669"/>
    <property type="project" value="EnsemblFungi"/>
</dbReference>
<dbReference type="InterPro" id="IPR023299">
    <property type="entry name" value="ATPase_P-typ_cyto_dom_N"/>
</dbReference>
<dbReference type="GO" id="GO:0016887">
    <property type="term" value="F:ATP hydrolysis activity"/>
    <property type="evidence" value="ECO:0007669"/>
    <property type="project" value="InterPro"/>
</dbReference>